<feature type="domain" description="Large ribosomal subunit protein uL6 alpha-beta" evidence="5">
    <location>
        <begin position="86"/>
        <end position="160"/>
    </location>
</feature>
<comment type="similarity">
    <text evidence="1 4">Belongs to the universal ribosomal protein uL6 family.</text>
</comment>
<dbReference type="InterPro" id="IPR000702">
    <property type="entry name" value="Ribosomal_uL6-like"/>
</dbReference>
<keyword evidence="8" id="KW-1185">Reference proteome</keyword>
<keyword evidence="2 4" id="KW-0689">Ribosomal protein</keyword>
<evidence type="ECO:0000256" key="2">
    <source>
        <dbReference type="ARBA" id="ARBA00022980"/>
    </source>
</evidence>
<dbReference type="KEGG" id="smo:SELMODRAFT_6323"/>
<evidence type="ECO:0000256" key="1">
    <source>
        <dbReference type="ARBA" id="ARBA00009356"/>
    </source>
</evidence>
<dbReference type="AlphaFoldDB" id="D8R6I0"/>
<evidence type="ECO:0000259" key="5">
    <source>
        <dbReference type="Pfam" id="PF00347"/>
    </source>
</evidence>
<dbReference type="EMBL" id="GL377572">
    <property type="protein sequence ID" value="EFJ32678.1"/>
    <property type="molecule type" value="Genomic_DNA"/>
</dbReference>
<dbReference type="Proteomes" id="UP000001514">
    <property type="component" value="Unassembled WGS sequence"/>
</dbReference>
<dbReference type="InterPro" id="IPR002358">
    <property type="entry name" value="Ribosomal_uL6_CS"/>
</dbReference>
<proteinExistence type="inferred from homology"/>
<evidence type="ECO:0000313" key="7">
    <source>
        <dbReference type="EMBL" id="EFJ32678.1"/>
    </source>
</evidence>
<dbReference type="Gramene" id="EFJ32678">
    <property type="protein sequence ID" value="EFJ32678"/>
    <property type="gene ID" value="SELMODRAFT_6327"/>
</dbReference>
<dbReference type="PANTHER" id="PTHR11655:SF14">
    <property type="entry name" value="LARGE RIBOSOMAL SUBUNIT PROTEIN UL6M"/>
    <property type="match status" value="1"/>
</dbReference>
<gene>
    <name evidence="6" type="ORF">SELMODRAFT_6323</name>
    <name evidence="7" type="ORF">SELMODRAFT_6327</name>
</gene>
<dbReference type="Gene3D" id="3.90.930.12">
    <property type="entry name" value="Ribosomal protein L6, alpha-beta domain"/>
    <property type="match status" value="2"/>
</dbReference>
<evidence type="ECO:0000313" key="6">
    <source>
        <dbReference type="EMBL" id="EFJ20749.1"/>
    </source>
</evidence>
<name>D8R6I0_SELML</name>
<reference evidence="7 8" key="1">
    <citation type="journal article" date="2011" name="Science">
        <title>The Selaginella genome identifies genetic changes associated with the evolution of vascular plants.</title>
        <authorList>
            <person name="Banks J.A."/>
            <person name="Nishiyama T."/>
            <person name="Hasebe M."/>
            <person name="Bowman J.L."/>
            <person name="Gribskov M."/>
            <person name="dePamphilis C."/>
            <person name="Albert V.A."/>
            <person name="Aono N."/>
            <person name="Aoyama T."/>
            <person name="Ambrose B.A."/>
            <person name="Ashton N.W."/>
            <person name="Axtell M.J."/>
            <person name="Barker E."/>
            <person name="Barker M.S."/>
            <person name="Bennetzen J.L."/>
            <person name="Bonawitz N.D."/>
            <person name="Chapple C."/>
            <person name="Cheng C."/>
            <person name="Correa L.G."/>
            <person name="Dacre M."/>
            <person name="DeBarry J."/>
            <person name="Dreyer I."/>
            <person name="Elias M."/>
            <person name="Engstrom E.M."/>
            <person name="Estelle M."/>
            <person name="Feng L."/>
            <person name="Finet C."/>
            <person name="Floyd S.K."/>
            <person name="Frommer W.B."/>
            <person name="Fujita T."/>
            <person name="Gramzow L."/>
            <person name="Gutensohn M."/>
            <person name="Harholt J."/>
            <person name="Hattori M."/>
            <person name="Heyl A."/>
            <person name="Hirai T."/>
            <person name="Hiwatashi Y."/>
            <person name="Ishikawa M."/>
            <person name="Iwata M."/>
            <person name="Karol K.G."/>
            <person name="Koehler B."/>
            <person name="Kolukisaoglu U."/>
            <person name="Kubo M."/>
            <person name="Kurata T."/>
            <person name="Lalonde S."/>
            <person name="Li K."/>
            <person name="Li Y."/>
            <person name="Litt A."/>
            <person name="Lyons E."/>
            <person name="Manning G."/>
            <person name="Maruyama T."/>
            <person name="Michael T.P."/>
            <person name="Mikami K."/>
            <person name="Miyazaki S."/>
            <person name="Morinaga S."/>
            <person name="Murata T."/>
            <person name="Mueller-Roeber B."/>
            <person name="Nelson D.R."/>
            <person name="Obara M."/>
            <person name="Oguri Y."/>
            <person name="Olmstead R.G."/>
            <person name="Onodera N."/>
            <person name="Petersen B.L."/>
            <person name="Pils B."/>
            <person name="Prigge M."/>
            <person name="Rensing S.A."/>
            <person name="Riano-Pachon D.M."/>
            <person name="Roberts A.W."/>
            <person name="Sato Y."/>
            <person name="Scheller H.V."/>
            <person name="Schulz B."/>
            <person name="Schulz C."/>
            <person name="Shakirov E.V."/>
            <person name="Shibagaki N."/>
            <person name="Shinohara N."/>
            <person name="Shippen D.E."/>
            <person name="Soerensen I."/>
            <person name="Sotooka R."/>
            <person name="Sugimoto N."/>
            <person name="Sugita M."/>
            <person name="Sumikawa N."/>
            <person name="Tanurdzic M."/>
            <person name="Theissen G."/>
            <person name="Ulvskov P."/>
            <person name="Wakazuki S."/>
            <person name="Weng J.K."/>
            <person name="Willats W.W."/>
            <person name="Wipf D."/>
            <person name="Wolf P.G."/>
            <person name="Yang L."/>
            <person name="Zimmer A.D."/>
            <person name="Zhu Q."/>
            <person name="Mitros T."/>
            <person name="Hellsten U."/>
            <person name="Loque D."/>
            <person name="Otillar R."/>
            <person name="Salamov A."/>
            <person name="Schmutz J."/>
            <person name="Shapiro H."/>
            <person name="Lindquist E."/>
            <person name="Lucas S."/>
            <person name="Rokhsar D."/>
            <person name="Grigoriev I.V."/>
        </authorList>
    </citation>
    <scope>NUCLEOTIDE SEQUENCE [LARGE SCALE GENOMIC DNA]</scope>
</reference>
<dbReference type="GO" id="GO:0005840">
    <property type="term" value="C:ribosome"/>
    <property type="evidence" value="ECO:0007669"/>
    <property type="project" value="UniProtKB-KW"/>
</dbReference>
<dbReference type="Pfam" id="PF00347">
    <property type="entry name" value="Ribosomal_L6"/>
    <property type="match status" value="2"/>
</dbReference>
<organism evidence="8">
    <name type="scientific">Selaginella moellendorffii</name>
    <name type="common">Spikemoss</name>
    <dbReference type="NCBI Taxonomy" id="88036"/>
    <lineage>
        <taxon>Eukaryota</taxon>
        <taxon>Viridiplantae</taxon>
        <taxon>Streptophyta</taxon>
        <taxon>Embryophyta</taxon>
        <taxon>Tracheophyta</taxon>
        <taxon>Lycopodiopsida</taxon>
        <taxon>Selaginellales</taxon>
        <taxon>Selaginellaceae</taxon>
        <taxon>Selaginella</taxon>
    </lineage>
</organism>
<dbReference type="STRING" id="88036.D8R6I0"/>
<dbReference type="EMBL" id="GL377601">
    <property type="protein sequence ID" value="EFJ20749.1"/>
    <property type="molecule type" value="Genomic_DNA"/>
</dbReference>
<dbReference type="eggNOG" id="KOG3254">
    <property type="taxonomic scope" value="Eukaryota"/>
</dbReference>
<dbReference type="GO" id="GO:0003735">
    <property type="term" value="F:structural constituent of ribosome"/>
    <property type="evidence" value="ECO:0000318"/>
    <property type="project" value="GO_Central"/>
</dbReference>
<dbReference type="NCBIfam" id="TIGR03654">
    <property type="entry name" value="L6_bact"/>
    <property type="match status" value="1"/>
</dbReference>
<dbReference type="KEGG" id="smo:SELMODRAFT_6327"/>
<dbReference type="InParanoid" id="D8R6I0"/>
<dbReference type="InterPro" id="IPR020040">
    <property type="entry name" value="Ribosomal_uL6_a/b-dom"/>
</dbReference>
<dbReference type="PIRSF" id="PIRSF002162">
    <property type="entry name" value="Ribosomal_L6"/>
    <property type="match status" value="1"/>
</dbReference>
<dbReference type="OrthoDB" id="540873at2759"/>
<dbReference type="PROSITE" id="PS00525">
    <property type="entry name" value="RIBOSOMAL_L6_1"/>
    <property type="match status" value="1"/>
</dbReference>
<dbReference type="GO" id="GO:1990904">
    <property type="term" value="C:ribonucleoprotein complex"/>
    <property type="evidence" value="ECO:0007669"/>
    <property type="project" value="UniProtKB-KW"/>
</dbReference>
<dbReference type="PANTHER" id="PTHR11655">
    <property type="entry name" value="60S/50S RIBOSOMAL PROTEIN L6/L9"/>
    <property type="match status" value="1"/>
</dbReference>
<dbReference type="SUPFAM" id="SSF56053">
    <property type="entry name" value="Ribosomal protein L6"/>
    <property type="match status" value="2"/>
</dbReference>
<dbReference type="PRINTS" id="PR00059">
    <property type="entry name" value="RIBOSOMALL6"/>
</dbReference>
<accession>D8R6I0</accession>
<dbReference type="HOGENOM" id="CLU_065464_1_2_1"/>
<feature type="domain" description="Large ribosomal subunit protein uL6 alpha-beta" evidence="5">
    <location>
        <begin position="7"/>
        <end position="78"/>
    </location>
</feature>
<feature type="non-terminal residue" evidence="7">
    <location>
        <position position="1"/>
    </location>
</feature>
<keyword evidence="3 4" id="KW-0687">Ribonucleoprotein</keyword>
<dbReference type="Gramene" id="EFJ20749">
    <property type="protein sequence ID" value="EFJ20749"/>
    <property type="gene ID" value="SELMODRAFT_6323"/>
</dbReference>
<dbReference type="GO" id="GO:0006412">
    <property type="term" value="P:translation"/>
    <property type="evidence" value="ECO:0007669"/>
    <property type="project" value="InterPro"/>
</dbReference>
<feature type="non-terminal residue" evidence="7">
    <location>
        <position position="171"/>
    </location>
</feature>
<sequence length="171" mass="18896">GRKPVPVPKGVTVKIDGQLVEVTGPLGSLSWTFRDEVRITLENDTLILKRVMETKKSRAMHGLSRQLLSNMVVGVSQGFEKKLIMVGVGYRAVVQGNKLLLNIGFKMPEVVAIPDGITAVVEENTKITVSGRDNVLLGNFAALVRSKRKPEPYKGKGIRYADEKVRRKETK</sequence>
<dbReference type="GO" id="GO:0019843">
    <property type="term" value="F:rRNA binding"/>
    <property type="evidence" value="ECO:0007669"/>
    <property type="project" value="InterPro"/>
</dbReference>
<evidence type="ECO:0000256" key="4">
    <source>
        <dbReference type="RuleBase" id="RU003869"/>
    </source>
</evidence>
<protein>
    <recommendedName>
        <fullName evidence="5">Large ribosomal subunit protein uL6 alpha-beta domain-containing protein</fullName>
    </recommendedName>
</protein>
<dbReference type="InterPro" id="IPR036789">
    <property type="entry name" value="Ribosomal_uL6-like_a/b-dom_sf"/>
</dbReference>
<dbReference type="InterPro" id="IPR019906">
    <property type="entry name" value="Ribosomal_uL6_bac-type"/>
</dbReference>
<evidence type="ECO:0000256" key="3">
    <source>
        <dbReference type="ARBA" id="ARBA00023274"/>
    </source>
</evidence>
<evidence type="ECO:0000313" key="8">
    <source>
        <dbReference type="Proteomes" id="UP000001514"/>
    </source>
</evidence>